<feature type="coiled-coil region" evidence="2">
    <location>
        <begin position="650"/>
        <end position="681"/>
    </location>
</feature>
<dbReference type="SUPFAM" id="SSF56601">
    <property type="entry name" value="beta-lactamase/transpeptidase-like"/>
    <property type="match status" value="1"/>
</dbReference>
<gene>
    <name evidence="6" type="ORF">FNAPI_9486</name>
</gene>
<evidence type="ECO:0000256" key="3">
    <source>
        <dbReference type="SAM" id="MobiDB-lite"/>
    </source>
</evidence>
<feature type="domain" description="Beta-lactamase-like ARB-00930-like C-terminal" evidence="5">
    <location>
        <begin position="403"/>
        <end position="538"/>
    </location>
</feature>
<dbReference type="Gene3D" id="3.40.710.10">
    <property type="entry name" value="DD-peptidase/beta-lactamase superfamily"/>
    <property type="match status" value="1"/>
</dbReference>
<comment type="caution">
    <text evidence="6">The sequence shown here is derived from an EMBL/GenBank/DDBJ whole genome shotgun (WGS) entry which is preliminary data.</text>
</comment>
<dbReference type="InterPro" id="IPR058664">
    <property type="entry name" value="ARB_00930-like_C"/>
</dbReference>
<dbReference type="InterPro" id="IPR051478">
    <property type="entry name" value="Beta-lactamase-like_AB/R"/>
</dbReference>
<dbReference type="Pfam" id="PF00144">
    <property type="entry name" value="Beta-lactamase"/>
    <property type="match status" value="1"/>
</dbReference>
<organism evidence="6 7">
    <name type="scientific">Fusarium napiforme</name>
    <dbReference type="NCBI Taxonomy" id="42672"/>
    <lineage>
        <taxon>Eukaryota</taxon>
        <taxon>Fungi</taxon>
        <taxon>Dikarya</taxon>
        <taxon>Ascomycota</taxon>
        <taxon>Pezizomycotina</taxon>
        <taxon>Sordariomycetes</taxon>
        <taxon>Hypocreomycetidae</taxon>
        <taxon>Hypocreales</taxon>
        <taxon>Nectriaceae</taxon>
        <taxon>Fusarium</taxon>
        <taxon>Fusarium fujikuroi species complex</taxon>
    </lineage>
</organism>
<evidence type="ECO:0000259" key="5">
    <source>
        <dbReference type="Pfam" id="PF26335"/>
    </source>
</evidence>
<evidence type="ECO:0000256" key="1">
    <source>
        <dbReference type="ARBA" id="ARBA00038473"/>
    </source>
</evidence>
<dbReference type="InterPro" id="IPR012338">
    <property type="entry name" value="Beta-lactam/transpept-like"/>
</dbReference>
<evidence type="ECO:0000256" key="2">
    <source>
        <dbReference type="SAM" id="Coils"/>
    </source>
</evidence>
<sequence length="939" mass="102135">MRFGSLAYMGLAGSATASVILSNDVPLTGPSFLTNFDISKTVFLNEAKEKFPSLVEELFDTKVLNKTDLIFAVDVFSASTNESLYSYFHIGDTYKDTLTKGKLTEETIFRTGSVTKVFTVYAIIAKAGIEALSYPVSIFLPELSGNSSSNPLERIDWSEVTVGALASHQAGTSGPGQYLKPGTDGADREGEYDTVDAAPTMGPWRSALYSDAGFGVLTLILERLTGQEYKDAIKDIIFKPLGMDSSSAVVPNGTDVDAVARTGLKSWGSDVPIVAGSGGIYSSAKDLRLAGLSILNSDLLSSSTTREWMKPRSSTGTLVELVGAPWEITRLTLPTGPDSNRTRVSDLYLKAGGTDDYTCFIALSPDHGIGFSILIAGDTATPARWPLRDVTGTTFITAAEYAAAESADKNLTGTFVVKGSETTNLTIEVTKGEPGLKLKSWYVEGKDVVEDTSSRLYPMGLYSNSRSLAAQYSVKGKFSAAFRVVTGLAPPAPRAAVEGGKGGLFDQSQAWMNIGFSGTADELIFNLEDARVLSIISPYDGTEFVRLFMVPTNESPKDRISAAAAEGGRLLSIIAATEDTAATLTQVKLDLAALKNIWYDADSLYSELSARLRTEQKEFEDLRDSHIRKFFGGSQYSEKLTKEENDVVELLEWQAKADKMRKELKAQLDDTKERRQKLEHMIEQRVQALNDLDKLHAVVFDGPSPDNTEEDILEAEMEAAQQIFDPIQKCYSQVASVVNYITMAHSRVTFAAGSAAKALKISESDIFDLKPGAGRRANRHFNSAVADRKEREELGLVRLSLAEASKFLVLAHELDPEVGGFIMPKVADGKSAAGRLDDWINTPVTDYLFHREIKTTADGIAAAGAIVDEELRLAEEKKSVWTEKKDAAGRDLKQAREKLQQLRARIFEDAVNGQGSSTAPSYEQATANEHPPQYTETEP</sequence>
<dbReference type="AlphaFoldDB" id="A0A8H5IXT4"/>
<reference evidence="6 7" key="1">
    <citation type="submission" date="2020-05" db="EMBL/GenBank/DDBJ databases">
        <title>Identification and distribution of gene clusters putatively required for synthesis of sphingolipid metabolism inhibitors in phylogenetically diverse species of the filamentous fungus Fusarium.</title>
        <authorList>
            <person name="Kim H.-S."/>
            <person name="Busman M."/>
            <person name="Brown D.W."/>
            <person name="Divon H."/>
            <person name="Uhlig S."/>
            <person name="Proctor R.H."/>
        </authorList>
    </citation>
    <scope>NUCLEOTIDE SEQUENCE [LARGE SCALE GENOMIC DNA]</scope>
    <source>
        <strain evidence="6 7">NRRL 25196</strain>
    </source>
</reference>
<keyword evidence="7" id="KW-1185">Reference proteome</keyword>
<accession>A0A8H5IXT4</accession>
<feature type="domain" description="Beta-lactamase-related" evidence="4">
    <location>
        <begin position="94"/>
        <end position="380"/>
    </location>
</feature>
<feature type="region of interest" description="Disordered" evidence="3">
    <location>
        <begin position="909"/>
        <end position="939"/>
    </location>
</feature>
<dbReference type="PANTHER" id="PTHR22935:SF95">
    <property type="entry name" value="BETA-LACTAMASE-LIKE 1-RELATED"/>
    <property type="match status" value="1"/>
</dbReference>
<evidence type="ECO:0000313" key="6">
    <source>
        <dbReference type="EMBL" id="KAF5544257.1"/>
    </source>
</evidence>
<dbReference type="Pfam" id="PF26335">
    <property type="entry name" value="ARB_00930_C"/>
    <property type="match status" value="1"/>
</dbReference>
<comment type="similarity">
    <text evidence="1">Belongs to the beta-lactamase family.</text>
</comment>
<proteinExistence type="inferred from homology"/>
<evidence type="ECO:0000259" key="4">
    <source>
        <dbReference type="Pfam" id="PF00144"/>
    </source>
</evidence>
<protein>
    <submittedName>
        <fullName evidence="6">Penicillin-binding 4</fullName>
    </submittedName>
</protein>
<keyword evidence="2" id="KW-0175">Coiled coil</keyword>
<dbReference type="Proteomes" id="UP000574317">
    <property type="component" value="Unassembled WGS sequence"/>
</dbReference>
<dbReference type="PANTHER" id="PTHR22935">
    <property type="entry name" value="PENICILLIN-BINDING PROTEIN"/>
    <property type="match status" value="1"/>
</dbReference>
<dbReference type="EMBL" id="JAAOAO010000386">
    <property type="protein sequence ID" value="KAF5544257.1"/>
    <property type="molecule type" value="Genomic_DNA"/>
</dbReference>
<name>A0A8H5IXT4_9HYPO</name>
<feature type="region of interest" description="Disordered" evidence="3">
    <location>
        <begin position="168"/>
        <end position="189"/>
    </location>
</feature>
<feature type="compositionally biased region" description="Polar residues" evidence="3">
    <location>
        <begin position="913"/>
        <end position="927"/>
    </location>
</feature>
<dbReference type="InterPro" id="IPR001466">
    <property type="entry name" value="Beta-lactam-related"/>
</dbReference>
<evidence type="ECO:0000313" key="7">
    <source>
        <dbReference type="Proteomes" id="UP000574317"/>
    </source>
</evidence>